<protein>
    <submittedName>
        <fullName evidence="1">Deoxyribodipyrimidine photolyase</fullName>
    </submittedName>
</protein>
<dbReference type="AlphaFoldDB" id="A0A2V0P0W1"/>
<dbReference type="PANTHER" id="PTHR16128:SF8">
    <property type="entry name" value="EXPRESSED PROTEIN"/>
    <property type="match status" value="1"/>
</dbReference>
<proteinExistence type="predicted"/>
<dbReference type="PANTHER" id="PTHR16128">
    <property type="entry name" value="FAD/NAD(P)-BINDING OXIDOREDUCTASE FAMILY PROTEIN"/>
    <property type="match status" value="1"/>
</dbReference>
<dbReference type="InterPro" id="IPR036188">
    <property type="entry name" value="FAD/NAD-bd_sf"/>
</dbReference>
<keyword evidence="2" id="KW-1185">Reference proteome</keyword>
<reference evidence="1 2" key="1">
    <citation type="journal article" date="2018" name="Sci. Rep.">
        <title>Raphidocelis subcapitata (=Pseudokirchneriella subcapitata) provides an insight into genome evolution and environmental adaptations in the Sphaeropleales.</title>
        <authorList>
            <person name="Suzuki S."/>
            <person name="Yamaguchi H."/>
            <person name="Nakajima N."/>
            <person name="Kawachi M."/>
        </authorList>
    </citation>
    <scope>NUCLEOTIDE SEQUENCE [LARGE SCALE GENOMIC DNA]</scope>
    <source>
        <strain evidence="1 2">NIES-35</strain>
    </source>
</reference>
<keyword evidence="1" id="KW-0456">Lyase</keyword>
<dbReference type="SUPFAM" id="SSF51905">
    <property type="entry name" value="FAD/NAD(P)-binding domain"/>
    <property type="match status" value="1"/>
</dbReference>
<dbReference type="Proteomes" id="UP000247498">
    <property type="component" value="Unassembled WGS sequence"/>
</dbReference>
<organism evidence="1 2">
    <name type="scientific">Raphidocelis subcapitata</name>
    <dbReference type="NCBI Taxonomy" id="307507"/>
    <lineage>
        <taxon>Eukaryota</taxon>
        <taxon>Viridiplantae</taxon>
        <taxon>Chlorophyta</taxon>
        <taxon>core chlorophytes</taxon>
        <taxon>Chlorophyceae</taxon>
        <taxon>CS clade</taxon>
        <taxon>Sphaeropleales</taxon>
        <taxon>Selenastraceae</taxon>
        <taxon>Raphidocelis</taxon>
    </lineage>
</organism>
<comment type="caution">
    <text evidence="1">The sequence shown here is derived from an EMBL/GenBank/DDBJ whole genome shotgun (WGS) entry which is preliminary data.</text>
</comment>
<gene>
    <name evidence="1" type="ORF">Rsub_06639</name>
</gene>
<dbReference type="Gene3D" id="3.50.50.60">
    <property type="entry name" value="FAD/NAD(P)-binding domain"/>
    <property type="match status" value="1"/>
</dbReference>
<dbReference type="Gene3D" id="3.90.660.10">
    <property type="match status" value="1"/>
</dbReference>
<dbReference type="Pfam" id="PF13450">
    <property type="entry name" value="NAD_binding_8"/>
    <property type="match status" value="1"/>
</dbReference>
<sequence length="458" mass="45352">MRASAASAAAAAAASAQLQVRTAGPPAPWHSPAAAAAACRRAPRRGAARGTAAAAAQPRVAVVGGGFAGLGAARELADRGVDVVLVEAGRGLGGRCCSRRATVGGASIAFDHGAQYLNPKSPAFAGALAEVEAAGALARWGADGSIGEAPSTVGGAIDLGAFKGYDPSAKPMWVGTPTMSAVGRALAAAAGPRLTALTGARAAALERGPGGGWRLRLEARGGAAADPADVASGEFSAVVTAMSANSTRRLLTGVVDAAAEEAARIKANVCWSLMVALARPLGLPFNGALITAPGAHPHAASGGGGGGGGSRAAAAPEARPCVVSWVARDSSKPGRKLPPGCAETWVVHASPDWSNARGAGADRAAVAEELLAEFLAAVGQASPGDDVLYLEAHPWSNAYPLNPRPPQPVPGLPDCRGAFVLDKGARLAAAGDWALGPRAGDAWDSGREAARAVAELLL</sequence>
<name>A0A2V0P0W1_9CHLO</name>
<dbReference type="EMBL" id="BDRX01000041">
    <property type="protein sequence ID" value="GBF93506.1"/>
    <property type="molecule type" value="Genomic_DNA"/>
</dbReference>
<dbReference type="GO" id="GO:0016829">
    <property type="term" value="F:lyase activity"/>
    <property type="evidence" value="ECO:0007669"/>
    <property type="project" value="UniProtKB-KW"/>
</dbReference>
<dbReference type="OrthoDB" id="2161133at2759"/>
<dbReference type="InParanoid" id="A0A2V0P0W1"/>
<evidence type="ECO:0000313" key="2">
    <source>
        <dbReference type="Proteomes" id="UP000247498"/>
    </source>
</evidence>
<evidence type="ECO:0000313" key="1">
    <source>
        <dbReference type="EMBL" id="GBF93506.1"/>
    </source>
</evidence>
<accession>A0A2V0P0W1</accession>